<keyword evidence="3" id="KW-0238">DNA-binding</keyword>
<evidence type="ECO:0000256" key="3">
    <source>
        <dbReference type="ARBA" id="ARBA00023125"/>
    </source>
</evidence>
<dbReference type="Gene3D" id="1.10.10.10">
    <property type="entry name" value="Winged helix-like DNA-binding domain superfamily/Winged helix DNA-binding domain"/>
    <property type="match status" value="1"/>
</dbReference>
<organism evidence="6 7">
    <name type="scientific">Burkholderia singularis</name>
    <dbReference type="NCBI Taxonomy" id="1503053"/>
    <lineage>
        <taxon>Bacteria</taxon>
        <taxon>Pseudomonadati</taxon>
        <taxon>Pseudomonadota</taxon>
        <taxon>Betaproteobacteria</taxon>
        <taxon>Burkholderiales</taxon>
        <taxon>Burkholderiaceae</taxon>
        <taxon>Burkholderia</taxon>
        <taxon>pseudomallei group</taxon>
    </lineage>
</organism>
<dbReference type="GO" id="GO:0003700">
    <property type="term" value="F:DNA-binding transcription factor activity"/>
    <property type="evidence" value="ECO:0007669"/>
    <property type="project" value="InterPro"/>
</dbReference>
<dbReference type="Pfam" id="PF03466">
    <property type="entry name" value="LysR_substrate"/>
    <property type="match status" value="1"/>
</dbReference>
<dbReference type="SUPFAM" id="SSF53850">
    <property type="entry name" value="Periplasmic binding protein-like II"/>
    <property type="match status" value="1"/>
</dbReference>
<feature type="domain" description="HTH lysR-type" evidence="5">
    <location>
        <begin position="8"/>
        <end position="64"/>
    </location>
</feature>
<sequence length="319" mass="35169">MLSVWNMNKFSDMSTFVAVVESGSFSEAARRIGTTKSIISQRIQQLEKRLGCTLLRRGRQLQLTEPGRGFFEQSKQLLQELERIEEAVRDADASLRGTLKLAVPSTFVTHRLAPLMARFSANYPALCVDIEAEDRLSNLQNGHFDVAIRIGKLADSNLVARTLTTNHHVICASPAYLARRGVPVHPSDLLQHDGLIYLNREPNGMWSLPLDGVQQSFRIRIRMRTDSGYQLLSSTLAGLGLAILPTFLAADALLAGELVPVLSGYMPSGGQISALYRKAIRTPPRIQALIEFLTDEIGQPASWDAALIECGILPRNGHV</sequence>
<dbReference type="PANTHER" id="PTHR30537:SF71">
    <property type="entry name" value="TRANSCRIPTIONAL REGULATORY PROTEIN"/>
    <property type="match status" value="1"/>
</dbReference>
<dbReference type="EMBL" id="FXAN01000117">
    <property type="protein sequence ID" value="SMG02932.1"/>
    <property type="molecule type" value="Genomic_DNA"/>
</dbReference>
<dbReference type="InterPro" id="IPR005119">
    <property type="entry name" value="LysR_subst-bd"/>
</dbReference>
<protein>
    <submittedName>
        <fullName evidence="6">Transcriptional regulator, LysR family</fullName>
    </submittedName>
</protein>
<dbReference type="AlphaFoldDB" id="A0A238HCQ5"/>
<evidence type="ECO:0000313" key="6">
    <source>
        <dbReference type="EMBL" id="SMG02932.1"/>
    </source>
</evidence>
<evidence type="ECO:0000256" key="4">
    <source>
        <dbReference type="ARBA" id="ARBA00023163"/>
    </source>
</evidence>
<keyword evidence="2" id="KW-0805">Transcription regulation</keyword>
<dbReference type="Proteomes" id="UP000198460">
    <property type="component" value="Unassembled WGS sequence"/>
</dbReference>
<dbReference type="CDD" id="cd08422">
    <property type="entry name" value="PBP2_CrgA_like"/>
    <property type="match status" value="1"/>
</dbReference>
<evidence type="ECO:0000256" key="1">
    <source>
        <dbReference type="ARBA" id="ARBA00009437"/>
    </source>
</evidence>
<dbReference type="Gene3D" id="3.40.190.290">
    <property type="match status" value="1"/>
</dbReference>
<comment type="similarity">
    <text evidence="1">Belongs to the LysR transcriptional regulatory family.</text>
</comment>
<dbReference type="SUPFAM" id="SSF46785">
    <property type="entry name" value="Winged helix' DNA-binding domain"/>
    <property type="match status" value="1"/>
</dbReference>
<dbReference type="InterPro" id="IPR058163">
    <property type="entry name" value="LysR-type_TF_proteobact-type"/>
</dbReference>
<dbReference type="InterPro" id="IPR000847">
    <property type="entry name" value="LysR_HTH_N"/>
</dbReference>
<dbReference type="GO" id="GO:0006351">
    <property type="term" value="P:DNA-templated transcription"/>
    <property type="evidence" value="ECO:0007669"/>
    <property type="project" value="TreeGrafter"/>
</dbReference>
<keyword evidence="4" id="KW-0804">Transcription</keyword>
<dbReference type="FunFam" id="1.10.10.10:FF:000001">
    <property type="entry name" value="LysR family transcriptional regulator"/>
    <property type="match status" value="1"/>
</dbReference>
<evidence type="ECO:0000256" key="2">
    <source>
        <dbReference type="ARBA" id="ARBA00023015"/>
    </source>
</evidence>
<dbReference type="InterPro" id="IPR036390">
    <property type="entry name" value="WH_DNA-bd_sf"/>
</dbReference>
<dbReference type="Pfam" id="PF00126">
    <property type="entry name" value="HTH_1"/>
    <property type="match status" value="1"/>
</dbReference>
<evidence type="ECO:0000313" key="7">
    <source>
        <dbReference type="Proteomes" id="UP000198460"/>
    </source>
</evidence>
<gene>
    <name evidence="6" type="ORF">BSIN_5197</name>
</gene>
<proteinExistence type="inferred from homology"/>
<dbReference type="GO" id="GO:0043565">
    <property type="term" value="F:sequence-specific DNA binding"/>
    <property type="evidence" value="ECO:0007669"/>
    <property type="project" value="TreeGrafter"/>
</dbReference>
<dbReference type="InterPro" id="IPR036388">
    <property type="entry name" value="WH-like_DNA-bd_sf"/>
</dbReference>
<dbReference type="PROSITE" id="PS50931">
    <property type="entry name" value="HTH_LYSR"/>
    <property type="match status" value="1"/>
</dbReference>
<name>A0A238HCQ5_9BURK</name>
<reference evidence="6 7" key="1">
    <citation type="submission" date="2017-04" db="EMBL/GenBank/DDBJ databases">
        <authorList>
            <person name="Afonso C.L."/>
            <person name="Miller P.J."/>
            <person name="Scott M.A."/>
            <person name="Spackman E."/>
            <person name="Goraichik I."/>
            <person name="Dimitrov K.M."/>
            <person name="Suarez D.L."/>
            <person name="Swayne D.E."/>
        </authorList>
    </citation>
    <scope>NUCLEOTIDE SEQUENCE [LARGE SCALE GENOMIC DNA]</scope>
    <source>
        <strain evidence="6">LMG 28154</strain>
    </source>
</reference>
<evidence type="ECO:0000259" key="5">
    <source>
        <dbReference type="PROSITE" id="PS50931"/>
    </source>
</evidence>
<dbReference type="PANTHER" id="PTHR30537">
    <property type="entry name" value="HTH-TYPE TRANSCRIPTIONAL REGULATOR"/>
    <property type="match status" value="1"/>
</dbReference>
<accession>A0A238HCQ5</accession>